<keyword evidence="3" id="KW-1185">Reference proteome</keyword>
<comment type="caution">
    <text evidence="2">The sequence shown here is derived from an EMBL/GenBank/DDBJ whole genome shotgun (WGS) entry which is preliminary data.</text>
</comment>
<organism evidence="2 3">
    <name type="scientific">Zizania palustris</name>
    <name type="common">Northern wild rice</name>
    <dbReference type="NCBI Taxonomy" id="103762"/>
    <lineage>
        <taxon>Eukaryota</taxon>
        <taxon>Viridiplantae</taxon>
        <taxon>Streptophyta</taxon>
        <taxon>Embryophyta</taxon>
        <taxon>Tracheophyta</taxon>
        <taxon>Spermatophyta</taxon>
        <taxon>Magnoliopsida</taxon>
        <taxon>Liliopsida</taxon>
        <taxon>Poales</taxon>
        <taxon>Poaceae</taxon>
        <taxon>BOP clade</taxon>
        <taxon>Oryzoideae</taxon>
        <taxon>Oryzeae</taxon>
        <taxon>Zizaniinae</taxon>
        <taxon>Zizania</taxon>
    </lineage>
</organism>
<gene>
    <name evidence="2" type="ORF">GUJ93_ZPchr0015g6958</name>
</gene>
<dbReference type="PANTHER" id="PTHR33710:SF71">
    <property type="entry name" value="ENDONUCLEASE_EXONUCLEASE_PHOSPHATASE DOMAIN-CONTAINING PROTEIN"/>
    <property type="match status" value="1"/>
</dbReference>
<dbReference type="OrthoDB" id="685351at2759"/>
<dbReference type="GO" id="GO:0003824">
    <property type="term" value="F:catalytic activity"/>
    <property type="evidence" value="ECO:0007669"/>
    <property type="project" value="InterPro"/>
</dbReference>
<dbReference type="Pfam" id="PF03372">
    <property type="entry name" value="Exo_endo_phos"/>
    <property type="match status" value="1"/>
</dbReference>
<accession>A0A8J5T901</accession>
<dbReference type="InterPro" id="IPR005135">
    <property type="entry name" value="Endo/exonuclease/phosphatase"/>
</dbReference>
<dbReference type="PANTHER" id="PTHR33710">
    <property type="entry name" value="BNAC02G09200D PROTEIN"/>
    <property type="match status" value="1"/>
</dbReference>
<reference evidence="2" key="1">
    <citation type="journal article" date="2021" name="bioRxiv">
        <title>Whole Genome Assembly and Annotation of Northern Wild Rice, Zizania palustris L., Supports a Whole Genome Duplication in the Zizania Genus.</title>
        <authorList>
            <person name="Haas M."/>
            <person name="Kono T."/>
            <person name="Macchietto M."/>
            <person name="Millas R."/>
            <person name="McGilp L."/>
            <person name="Shao M."/>
            <person name="Duquette J."/>
            <person name="Hirsch C.N."/>
            <person name="Kimball J."/>
        </authorList>
    </citation>
    <scope>NUCLEOTIDE SEQUENCE</scope>
    <source>
        <tissue evidence="2">Fresh leaf tissue</tissue>
    </source>
</reference>
<dbReference type="EMBL" id="JAAALK010000085">
    <property type="protein sequence ID" value="KAG8083337.1"/>
    <property type="molecule type" value="Genomic_DNA"/>
</dbReference>
<protein>
    <recommendedName>
        <fullName evidence="1">Endonuclease/exonuclease/phosphatase domain-containing protein</fullName>
    </recommendedName>
</protein>
<sequence>MSAKLKWKVLNWNIRGLHAPAKKLAVRSMLSDKSYVIYCLQETKLEHIDHSIARRIAPKRFDNFAFVPSVGASGGILVGWNSNRLTGKVLSSNEFQITIEFCSVIDNEPWRLSTIYGPCREPLRSLFLTWLSSLDINSRICWMFVGDFNLYRFQHNRNKPGGQNSLSEKFNGWISHFGLLEIPLSGRRFTWSNMQSDPLLVQLDWCITSPNWVTCFPLTSFKALDKFTSDHTPCLIQLGTKFDRSVIFRFENYWLDMPGFRKLVLDCWSNTIRVEQEPNLIVKKTRILKLAMLNWKRKCGNLEASLKACHIVLEALDSFEEFRVLSNLESLFRGLLKDRIASLLDLKNTYWKQRYTERWTCLGDENTKFFHAAATDRQRRNSLN</sequence>
<evidence type="ECO:0000313" key="2">
    <source>
        <dbReference type="EMBL" id="KAG8083337.1"/>
    </source>
</evidence>
<feature type="domain" description="Endonuclease/exonuclease/phosphatase" evidence="1">
    <location>
        <begin position="11"/>
        <end position="231"/>
    </location>
</feature>
<dbReference type="AlphaFoldDB" id="A0A8J5T901"/>
<proteinExistence type="predicted"/>
<evidence type="ECO:0000313" key="3">
    <source>
        <dbReference type="Proteomes" id="UP000729402"/>
    </source>
</evidence>
<name>A0A8J5T901_ZIZPA</name>
<dbReference type="Proteomes" id="UP000729402">
    <property type="component" value="Unassembled WGS sequence"/>
</dbReference>
<reference evidence="2" key="2">
    <citation type="submission" date="2021-02" db="EMBL/GenBank/DDBJ databases">
        <authorList>
            <person name="Kimball J.A."/>
            <person name="Haas M.W."/>
            <person name="Macchietto M."/>
            <person name="Kono T."/>
            <person name="Duquette J."/>
            <person name="Shao M."/>
        </authorList>
    </citation>
    <scope>NUCLEOTIDE SEQUENCE</scope>
    <source>
        <tissue evidence="2">Fresh leaf tissue</tissue>
    </source>
</reference>
<evidence type="ECO:0000259" key="1">
    <source>
        <dbReference type="Pfam" id="PF03372"/>
    </source>
</evidence>